<feature type="chain" id="PRO_5008584301" description="2-phosphoxylose phosphatase 1" evidence="6">
    <location>
        <begin position="25"/>
        <end position="392"/>
    </location>
</feature>
<evidence type="ECO:0000256" key="6">
    <source>
        <dbReference type="SAM" id="SignalP"/>
    </source>
</evidence>
<comment type="catalytic activity">
    <reaction evidence="3">
        <text>3-O-[beta-D-GlcA-(1-&gt;3)-beta-D-Gal-(1-&gt;3)-beta-D-Gal-(1-&gt;4)-beta-D-2-O-P-Xyl]-L-seryl-[protein] + H2O = 3-O-(beta-D-GlcA-(1-&gt;3)-beta-D-Gal-(1-&gt;3)-beta-D-Gal-(1-&gt;4)-beta-D-Xyl)-L-seryl-[protein] + phosphate</text>
        <dbReference type="Rhea" id="RHEA:56512"/>
        <dbReference type="Rhea" id="RHEA-COMP:12573"/>
        <dbReference type="Rhea" id="RHEA-COMP:14559"/>
        <dbReference type="ChEBI" id="CHEBI:15377"/>
        <dbReference type="ChEBI" id="CHEBI:43474"/>
        <dbReference type="ChEBI" id="CHEBI:132093"/>
        <dbReference type="ChEBI" id="CHEBI:140495"/>
    </reaction>
</comment>
<evidence type="ECO:0000256" key="3">
    <source>
        <dbReference type="ARBA" id="ARBA00036311"/>
    </source>
</evidence>
<sequence>SHLSIMSGLGRWVVSVLCIGYSIADLNGPRAVSSLKLVIVVAKHGTKAPMYSFPNDPNLSMKNWPDGAGQVTKVGKMQMFRLGQLLRKLYNGFLSEIYLKEKFQIEATMVERTMLSAATLAAGLWPPRRHQMWHDTIYWQPVPVYPNFLDKSLLALNPSMCPRYYKEQNETVKLFNERDPEYKDIFDLMTLNTGANVTTCSQMYMVWEVLSSQLENDLPLPHWTKEIFPEKLLPIISRIYRIATIRNLKMVRLVNGLFIEYIMTMMNMKKNNTSPDVTMYVHVGHDVTLLALLTALGYQEAQILSSGTALIFELHLNPAMSSGWEVKVLKVVNSHEEPAQPALMDLPSCTHPCDFNVFLTNTAKYIPTNWARECEDLNSPSDIPFVVHPVRQ</sequence>
<evidence type="ECO:0000313" key="8">
    <source>
        <dbReference type="EMBL" id="JAS84388.1"/>
    </source>
</evidence>
<dbReference type="EMBL" id="GECU01023318">
    <property type="protein sequence ID" value="JAS84388.1"/>
    <property type="molecule type" value="Transcribed_RNA"/>
</dbReference>
<evidence type="ECO:0000256" key="1">
    <source>
        <dbReference type="ARBA" id="ARBA00005375"/>
    </source>
</evidence>
<gene>
    <name evidence="8" type="ORF">g.17438</name>
    <name evidence="7" type="ORF">g.17439</name>
</gene>
<evidence type="ECO:0000256" key="2">
    <source>
        <dbReference type="ARBA" id="ARBA00022801"/>
    </source>
</evidence>
<accession>A0A1B6HGB2</accession>
<protein>
    <recommendedName>
        <fullName evidence="4">2-phosphoxylose phosphatase 1</fullName>
    </recommendedName>
    <alternativeName>
        <fullName evidence="5">Acid phosphatase-like protein 2</fullName>
    </alternativeName>
</protein>
<organism evidence="7">
    <name type="scientific">Homalodisca liturata</name>
    <dbReference type="NCBI Taxonomy" id="320908"/>
    <lineage>
        <taxon>Eukaryota</taxon>
        <taxon>Metazoa</taxon>
        <taxon>Ecdysozoa</taxon>
        <taxon>Arthropoda</taxon>
        <taxon>Hexapoda</taxon>
        <taxon>Insecta</taxon>
        <taxon>Pterygota</taxon>
        <taxon>Neoptera</taxon>
        <taxon>Paraneoptera</taxon>
        <taxon>Hemiptera</taxon>
        <taxon>Auchenorrhyncha</taxon>
        <taxon>Membracoidea</taxon>
        <taxon>Cicadellidae</taxon>
        <taxon>Cicadellinae</taxon>
        <taxon>Proconiini</taxon>
        <taxon>Homalodisca</taxon>
    </lineage>
</organism>
<dbReference type="GO" id="GO:0016791">
    <property type="term" value="F:phosphatase activity"/>
    <property type="evidence" value="ECO:0007669"/>
    <property type="project" value="UniProtKB-ARBA"/>
</dbReference>
<dbReference type="SUPFAM" id="SSF53254">
    <property type="entry name" value="Phosphoglycerate mutase-like"/>
    <property type="match status" value="1"/>
</dbReference>
<keyword evidence="6" id="KW-0732">Signal</keyword>
<feature type="signal peptide" evidence="6">
    <location>
        <begin position="1"/>
        <end position="24"/>
    </location>
</feature>
<dbReference type="AlphaFoldDB" id="A0A1B6HGB2"/>
<dbReference type="CDD" id="cd07061">
    <property type="entry name" value="HP_HAP_like"/>
    <property type="match status" value="1"/>
</dbReference>
<dbReference type="InterPro" id="IPR029033">
    <property type="entry name" value="His_PPase_superfam"/>
</dbReference>
<keyword evidence="2" id="KW-0378">Hydrolase</keyword>
<name>A0A1B6HGB2_9HEMI</name>
<comment type="similarity">
    <text evidence="1">Belongs to the histidine acid phosphatase family.</text>
</comment>
<dbReference type="PANTHER" id="PTHR11567">
    <property type="entry name" value="ACID PHOSPHATASE-RELATED"/>
    <property type="match status" value="1"/>
</dbReference>
<dbReference type="Gene3D" id="3.40.50.1240">
    <property type="entry name" value="Phosphoglycerate mutase-like"/>
    <property type="match status" value="1"/>
</dbReference>
<dbReference type="InterPro" id="IPR000560">
    <property type="entry name" value="His_Pase_clade-2"/>
</dbReference>
<dbReference type="PANTHER" id="PTHR11567:SF110">
    <property type="entry name" value="2-PHOSPHOXYLOSE PHOSPHATASE 1"/>
    <property type="match status" value="1"/>
</dbReference>
<proteinExistence type="inferred from homology"/>
<feature type="non-terminal residue" evidence="7">
    <location>
        <position position="1"/>
    </location>
</feature>
<evidence type="ECO:0000313" key="7">
    <source>
        <dbReference type="EMBL" id="JAS73696.1"/>
    </source>
</evidence>
<evidence type="ECO:0000256" key="4">
    <source>
        <dbReference type="ARBA" id="ARBA00040357"/>
    </source>
</evidence>
<dbReference type="Pfam" id="PF00328">
    <property type="entry name" value="His_Phos_2"/>
    <property type="match status" value="1"/>
</dbReference>
<dbReference type="EMBL" id="GECU01034010">
    <property type="protein sequence ID" value="JAS73696.1"/>
    <property type="molecule type" value="Transcribed_RNA"/>
</dbReference>
<evidence type="ECO:0000256" key="5">
    <source>
        <dbReference type="ARBA" id="ARBA00041499"/>
    </source>
</evidence>
<reference evidence="7" key="1">
    <citation type="submission" date="2015-11" db="EMBL/GenBank/DDBJ databases">
        <title>De novo transcriptome assembly of four potential Pierce s Disease insect vectors from Arizona vineyards.</title>
        <authorList>
            <person name="Tassone E.E."/>
        </authorList>
    </citation>
    <scope>NUCLEOTIDE SEQUENCE</scope>
</reference>
<dbReference type="InterPro" id="IPR050645">
    <property type="entry name" value="Histidine_acid_phosphatase"/>
</dbReference>